<proteinExistence type="predicted"/>
<name>A0A438E337_VITVI</name>
<evidence type="ECO:0000313" key="2">
    <source>
        <dbReference type="Proteomes" id="UP000288805"/>
    </source>
</evidence>
<evidence type="ECO:0000313" key="1">
    <source>
        <dbReference type="EMBL" id="RVW42099.1"/>
    </source>
</evidence>
<dbReference type="EMBL" id="QGNW01001414">
    <property type="protein sequence ID" value="RVW42099.1"/>
    <property type="molecule type" value="Genomic_DNA"/>
</dbReference>
<reference evidence="1 2" key="1">
    <citation type="journal article" date="2018" name="PLoS Genet.">
        <title>Population sequencing reveals clonal diversity and ancestral inbreeding in the grapevine cultivar Chardonnay.</title>
        <authorList>
            <person name="Roach M.J."/>
            <person name="Johnson D.L."/>
            <person name="Bohlmann J."/>
            <person name="van Vuuren H.J."/>
            <person name="Jones S.J."/>
            <person name="Pretorius I.S."/>
            <person name="Schmidt S.A."/>
            <person name="Borneman A.R."/>
        </authorList>
    </citation>
    <scope>NUCLEOTIDE SEQUENCE [LARGE SCALE GENOMIC DNA]</scope>
    <source>
        <strain evidence="2">cv. Chardonnay</strain>
        <tissue evidence="1">Leaf</tissue>
    </source>
</reference>
<accession>A0A438E337</accession>
<organism evidence="1 2">
    <name type="scientific">Vitis vinifera</name>
    <name type="common">Grape</name>
    <dbReference type="NCBI Taxonomy" id="29760"/>
    <lineage>
        <taxon>Eukaryota</taxon>
        <taxon>Viridiplantae</taxon>
        <taxon>Streptophyta</taxon>
        <taxon>Embryophyta</taxon>
        <taxon>Tracheophyta</taxon>
        <taxon>Spermatophyta</taxon>
        <taxon>Magnoliopsida</taxon>
        <taxon>eudicotyledons</taxon>
        <taxon>Gunneridae</taxon>
        <taxon>Pentapetalae</taxon>
        <taxon>rosids</taxon>
        <taxon>Vitales</taxon>
        <taxon>Vitaceae</taxon>
        <taxon>Viteae</taxon>
        <taxon>Vitis</taxon>
    </lineage>
</organism>
<protein>
    <submittedName>
        <fullName evidence="1">Uncharacterized protein</fullName>
    </submittedName>
</protein>
<dbReference type="AlphaFoldDB" id="A0A438E337"/>
<comment type="caution">
    <text evidence="1">The sequence shown here is derived from an EMBL/GenBank/DDBJ whole genome shotgun (WGS) entry which is preliminary data.</text>
</comment>
<sequence length="95" mass="10994">MTRGLMSMRKATAAERKVPSTMLDLTLPSFVQAFIVTLSSISLMEFMRRSFERNFTSEEVLQLLDRFYNLEMLNSIDGLAMEVLLVEGFYIEKKD</sequence>
<gene>
    <name evidence="1" type="ORF">CK203_085783</name>
</gene>
<dbReference type="Proteomes" id="UP000288805">
    <property type="component" value="Unassembled WGS sequence"/>
</dbReference>